<dbReference type="EMBL" id="JALNTZ010000010">
    <property type="protein sequence ID" value="KAJ3640477.1"/>
    <property type="molecule type" value="Genomic_DNA"/>
</dbReference>
<evidence type="ECO:0000313" key="1">
    <source>
        <dbReference type="EMBL" id="KAJ3640477.1"/>
    </source>
</evidence>
<comment type="caution">
    <text evidence="1">The sequence shown here is derived from an EMBL/GenBank/DDBJ whole genome shotgun (WGS) entry which is preliminary data.</text>
</comment>
<proteinExistence type="predicted"/>
<keyword evidence="2" id="KW-1185">Reference proteome</keyword>
<protein>
    <submittedName>
        <fullName evidence="1">Uncharacterized protein</fullName>
    </submittedName>
</protein>
<gene>
    <name evidence="1" type="ORF">Zmor_003771</name>
</gene>
<reference evidence="1" key="1">
    <citation type="journal article" date="2023" name="G3 (Bethesda)">
        <title>Whole genome assemblies of Zophobas morio and Tenebrio molitor.</title>
        <authorList>
            <person name="Kaur S."/>
            <person name="Stinson S.A."/>
            <person name="diCenzo G.C."/>
        </authorList>
    </citation>
    <scope>NUCLEOTIDE SEQUENCE</scope>
    <source>
        <strain evidence="1">QUZm001</strain>
    </source>
</reference>
<dbReference type="AlphaFoldDB" id="A0AA38M2Y5"/>
<dbReference type="PANTHER" id="PTHR33395:SF22">
    <property type="entry name" value="REVERSE TRANSCRIPTASE DOMAIN-CONTAINING PROTEIN"/>
    <property type="match status" value="1"/>
</dbReference>
<name>A0AA38M2Y5_9CUCU</name>
<sequence>MFAKSFSEAFVCEPPTVSSTVYSPSNTDQIINVVVTETAVYERLKRLNIATSPGPDNISANVLNNCTTSLCKPLSFLMNQSLDSGVLPLDWRTATVKLIYKSGDKFDPANYRPISLTSLVVKTVEAIIYEKTLDFLQKHKIIP</sequence>
<evidence type="ECO:0000313" key="2">
    <source>
        <dbReference type="Proteomes" id="UP001168821"/>
    </source>
</evidence>
<dbReference type="Proteomes" id="UP001168821">
    <property type="component" value="Unassembled WGS sequence"/>
</dbReference>
<dbReference type="PANTHER" id="PTHR33395">
    <property type="entry name" value="TRANSCRIPTASE, PUTATIVE-RELATED-RELATED"/>
    <property type="match status" value="1"/>
</dbReference>
<organism evidence="1 2">
    <name type="scientific">Zophobas morio</name>
    <dbReference type="NCBI Taxonomy" id="2755281"/>
    <lineage>
        <taxon>Eukaryota</taxon>
        <taxon>Metazoa</taxon>
        <taxon>Ecdysozoa</taxon>
        <taxon>Arthropoda</taxon>
        <taxon>Hexapoda</taxon>
        <taxon>Insecta</taxon>
        <taxon>Pterygota</taxon>
        <taxon>Neoptera</taxon>
        <taxon>Endopterygota</taxon>
        <taxon>Coleoptera</taxon>
        <taxon>Polyphaga</taxon>
        <taxon>Cucujiformia</taxon>
        <taxon>Tenebrionidae</taxon>
        <taxon>Zophobas</taxon>
    </lineage>
</organism>
<accession>A0AA38M2Y5</accession>